<dbReference type="Proteomes" id="UP000765509">
    <property type="component" value="Unassembled WGS sequence"/>
</dbReference>
<sequence>MTQNKIKIGCDRCETPNPYKNSTKTLTSRKLDCPFRTYARKYSKSTTWTLKVKKPEHSHDATEDSMEHPAFRKFNEEEISKLAQISESLFIKRKVLAQLCIQRESERSVILQGIYSQVKRIKKNKLQGRRVIDALFETYKEETFGWSSARDAEGQIASLFFAHPLPIKLLHGFPHAILMSFTYKTNNCKMPHFHIFGFSSTSNPLSVVFGLMKNETEP</sequence>
<reference evidence="1" key="1">
    <citation type="submission" date="2021-03" db="EMBL/GenBank/DDBJ databases">
        <title>Draft genome sequence of rust myrtle Austropuccinia psidii MF-1, a brazilian biotype.</title>
        <authorList>
            <person name="Quecine M.C."/>
            <person name="Pachon D.M.R."/>
            <person name="Bonatelli M.L."/>
            <person name="Correr F.H."/>
            <person name="Franceschini L.M."/>
            <person name="Leite T.F."/>
            <person name="Margarido G.R.A."/>
            <person name="Almeida C.A."/>
            <person name="Ferrarezi J.A."/>
            <person name="Labate C.A."/>
        </authorList>
    </citation>
    <scope>NUCLEOTIDE SEQUENCE</scope>
    <source>
        <strain evidence="1">MF-1</strain>
    </source>
</reference>
<dbReference type="EMBL" id="AVOT02016884">
    <property type="protein sequence ID" value="MBW0502555.1"/>
    <property type="molecule type" value="Genomic_DNA"/>
</dbReference>
<accession>A0A9Q3HI08</accession>
<organism evidence="1 2">
    <name type="scientific">Austropuccinia psidii MF-1</name>
    <dbReference type="NCBI Taxonomy" id="1389203"/>
    <lineage>
        <taxon>Eukaryota</taxon>
        <taxon>Fungi</taxon>
        <taxon>Dikarya</taxon>
        <taxon>Basidiomycota</taxon>
        <taxon>Pucciniomycotina</taxon>
        <taxon>Pucciniomycetes</taxon>
        <taxon>Pucciniales</taxon>
        <taxon>Sphaerophragmiaceae</taxon>
        <taxon>Austropuccinia</taxon>
    </lineage>
</organism>
<comment type="caution">
    <text evidence="1">The sequence shown here is derived from an EMBL/GenBank/DDBJ whole genome shotgun (WGS) entry which is preliminary data.</text>
</comment>
<keyword evidence="2" id="KW-1185">Reference proteome</keyword>
<dbReference type="AlphaFoldDB" id="A0A9Q3HI08"/>
<evidence type="ECO:0000313" key="2">
    <source>
        <dbReference type="Proteomes" id="UP000765509"/>
    </source>
</evidence>
<gene>
    <name evidence="1" type="ORF">O181_042270</name>
</gene>
<proteinExistence type="predicted"/>
<name>A0A9Q3HI08_9BASI</name>
<protein>
    <recommendedName>
        <fullName evidence="3">MULE transposase domain-containing protein</fullName>
    </recommendedName>
</protein>
<dbReference type="OrthoDB" id="3356549at2759"/>
<dbReference type="InterPro" id="IPR052579">
    <property type="entry name" value="Zinc_finger_SWIM"/>
</dbReference>
<dbReference type="PANTHER" id="PTHR31569:SF4">
    <property type="entry name" value="SWIM-TYPE DOMAIN-CONTAINING PROTEIN"/>
    <property type="match status" value="1"/>
</dbReference>
<evidence type="ECO:0008006" key="3">
    <source>
        <dbReference type="Google" id="ProtNLM"/>
    </source>
</evidence>
<evidence type="ECO:0000313" key="1">
    <source>
        <dbReference type="EMBL" id="MBW0502555.1"/>
    </source>
</evidence>
<dbReference type="PANTHER" id="PTHR31569">
    <property type="entry name" value="SWIM-TYPE DOMAIN-CONTAINING PROTEIN"/>
    <property type="match status" value="1"/>
</dbReference>